<gene>
    <name evidence="1" type="ORF">DDF84_027035</name>
</gene>
<reference evidence="1 2" key="1">
    <citation type="submission" date="2019-03" db="EMBL/GenBank/DDBJ databases">
        <title>Comparative insights into the high quality Complete genome sequence of highly metal resistant Cupriavidus metallidurans strain BS1 isolated from a gold-copper mine.</title>
        <authorList>
            <person name="Mazhar H.S."/>
            <person name="Rensing C."/>
        </authorList>
    </citation>
    <scope>NUCLEOTIDE SEQUENCE [LARGE SCALE GENOMIC DNA]</scope>
    <source>
        <strain evidence="1 2">BS1</strain>
    </source>
</reference>
<evidence type="ECO:0000313" key="1">
    <source>
        <dbReference type="EMBL" id="QBP13290.1"/>
    </source>
</evidence>
<dbReference type="Proteomes" id="UP000253772">
    <property type="component" value="Chromosome c2"/>
</dbReference>
<name>A0A482J2P9_9BURK</name>
<protein>
    <submittedName>
        <fullName evidence="1">Uncharacterized protein</fullName>
    </submittedName>
</protein>
<sequence length="102" mass="11688">MSSVYPPKVKFDRYLLLRNLQSGDGSTRTRSVARARRFFNRKKLNARKSSVRIDAVMLQGNRNTMRKAGERKGLAEGPATPCTLYARCKNFLKSMFNDFLLP</sequence>
<dbReference type="EMBL" id="CP037901">
    <property type="protein sequence ID" value="QBP13290.1"/>
    <property type="molecule type" value="Genomic_DNA"/>
</dbReference>
<dbReference type="AlphaFoldDB" id="A0A482J2P9"/>
<evidence type="ECO:0000313" key="2">
    <source>
        <dbReference type="Proteomes" id="UP000253772"/>
    </source>
</evidence>
<proteinExistence type="predicted"/>
<accession>A0A482J2P9</accession>
<organism evidence="1 2">
    <name type="scientific">Cupriavidus metallidurans</name>
    <dbReference type="NCBI Taxonomy" id="119219"/>
    <lineage>
        <taxon>Bacteria</taxon>
        <taxon>Pseudomonadati</taxon>
        <taxon>Pseudomonadota</taxon>
        <taxon>Betaproteobacteria</taxon>
        <taxon>Burkholderiales</taxon>
        <taxon>Burkholderiaceae</taxon>
        <taxon>Cupriavidus</taxon>
    </lineage>
</organism>